<dbReference type="PANTHER" id="PTHR34700">
    <property type="entry name" value="POTASSIUM BINDING PROTEIN KBP"/>
    <property type="match status" value="1"/>
</dbReference>
<dbReference type="PROSITE" id="PS51782">
    <property type="entry name" value="LYSM"/>
    <property type="match status" value="1"/>
</dbReference>
<evidence type="ECO:0000313" key="2">
    <source>
        <dbReference type="EMBL" id="EAQ13128.1"/>
    </source>
</evidence>
<dbReference type="HOGENOM" id="CLU_979359_0_0_5"/>
<keyword evidence="3" id="KW-1185">Reference proteome</keyword>
<dbReference type="SMART" id="SM00257">
    <property type="entry name" value="LysM"/>
    <property type="match status" value="1"/>
</dbReference>
<dbReference type="InterPro" id="IPR052196">
    <property type="entry name" value="Bact_Kbp"/>
</dbReference>
<evidence type="ECO:0000259" key="1">
    <source>
        <dbReference type="PROSITE" id="PS51782"/>
    </source>
</evidence>
<dbReference type="Gene3D" id="3.10.350.10">
    <property type="entry name" value="LysM domain"/>
    <property type="match status" value="1"/>
</dbReference>
<dbReference type="PANTHER" id="PTHR34700:SF4">
    <property type="entry name" value="PHAGE-LIKE ELEMENT PBSX PROTEIN XKDP"/>
    <property type="match status" value="1"/>
</dbReference>
<proteinExistence type="predicted"/>
<organism evidence="2 3">
    <name type="scientific">Maritimibacter alkaliphilus HTCC2654</name>
    <dbReference type="NCBI Taxonomy" id="314271"/>
    <lineage>
        <taxon>Bacteria</taxon>
        <taxon>Pseudomonadati</taxon>
        <taxon>Pseudomonadota</taxon>
        <taxon>Alphaproteobacteria</taxon>
        <taxon>Rhodobacterales</taxon>
        <taxon>Roseobacteraceae</taxon>
        <taxon>Maritimibacter</taxon>
    </lineage>
</organism>
<dbReference type="RefSeq" id="WP_008331720.1">
    <property type="nucleotide sequence ID" value="NZ_CH902578.1"/>
</dbReference>
<dbReference type="STRING" id="314271.RB2654_11538"/>
<dbReference type="Pfam" id="PF01476">
    <property type="entry name" value="LysM"/>
    <property type="match status" value="1"/>
</dbReference>
<protein>
    <submittedName>
        <fullName evidence="2">LysM domain protein</fullName>
    </submittedName>
</protein>
<gene>
    <name evidence="2" type="ORF">RB2654_11538</name>
</gene>
<name>A3VFL3_9RHOB</name>
<dbReference type="InterPro" id="IPR036779">
    <property type="entry name" value="LysM_dom_sf"/>
</dbReference>
<dbReference type="AlphaFoldDB" id="A3VFL3"/>
<dbReference type="eggNOG" id="COG1652">
    <property type="taxonomic scope" value="Bacteria"/>
</dbReference>
<reference evidence="2 3" key="1">
    <citation type="journal article" date="2010" name="J. Bacteriol.">
        <title>Genome sequences of Pelagibaca bermudensis HTCC2601T and Maritimibacter alkaliphilus HTCC2654T, the type strains of two marine Roseobacter genera.</title>
        <authorList>
            <person name="Thrash J.C."/>
            <person name="Cho J.C."/>
            <person name="Ferriera S."/>
            <person name="Johnson J."/>
            <person name="Vergin K.L."/>
            <person name="Giovannoni S.J."/>
        </authorList>
    </citation>
    <scope>NUCLEOTIDE SEQUENCE [LARGE SCALE GENOMIC DNA]</scope>
    <source>
        <strain evidence="2 3">HTCC2654</strain>
    </source>
</reference>
<dbReference type="Proteomes" id="UP000002931">
    <property type="component" value="Unassembled WGS sequence"/>
</dbReference>
<accession>A3VFL3</accession>
<dbReference type="EMBL" id="AAMT01000006">
    <property type="protein sequence ID" value="EAQ13128.1"/>
    <property type="molecule type" value="Genomic_DNA"/>
</dbReference>
<dbReference type="CDD" id="cd00118">
    <property type="entry name" value="LysM"/>
    <property type="match status" value="1"/>
</dbReference>
<feature type="domain" description="LysM" evidence="1">
    <location>
        <begin position="233"/>
        <end position="282"/>
    </location>
</feature>
<evidence type="ECO:0000313" key="3">
    <source>
        <dbReference type="Proteomes" id="UP000002931"/>
    </source>
</evidence>
<comment type="caution">
    <text evidence="2">The sequence shown here is derived from an EMBL/GenBank/DDBJ whole genome shotgun (WGS) entry which is preliminary data.</text>
</comment>
<dbReference type="InterPro" id="IPR018392">
    <property type="entry name" value="LysM"/>
</dbReference>
<dbReference type="SUPFAM" id="SSF54106">
    <property type="entry name" value="LysM domain"/>
    <property type="match status" value="1"/>
</dbReference>
<sequence>MFRILILVAGFLIAVTGMLWMQGNRDPRDLAAVAPDLADVEIENVAQMSATTTRPTPAPAPVDIAALTDAVRASVAPDPVAEPAPAATADEGLAALTSSVLAGLGTPAPAAPMTGDSGMEAATAAVLASLNGMAAPTARPPLDLNALIAQSMRAGESDAYMDALLNEAVASGAVQVPDSLITAEGRVDTRTLLASIVQQSMGTAEDATIQAIAAEAGATTAATPVVQEVSGERIYTVESGDSLAYIALVFYRDAAQYERIYEANRDVLANPSLIRVGQKLRIPG</sequence>